<comment type="subcellular location">
    <subcellularLocation>
        <location evidence="1">Mitochondrion</location>
    </subcellularLocation>
</comment>
<comment type="caution">
    <text evidence="13">The sequence shown here is derived from an EMBL/GenBank/DDBJ whole genome shotgun (WGS) entry which is preliminary data.</text>
</comment>
<dbReference type="PANTHER" id="PTHR21600:SF81">
    <property type="entry name" value="21S RRNA PSEUDOURIDINE(2819) SYNTHASE"/>
    <property type="match status" value="1"/>
</dbReference>
<dbReference type="VEuPathDB" id="FungiDB:GVI51_H02497"/>
<evidence type="ECO:0000313" key="13">
    <source>
        <dbReference type="EMBL" id="KTB03345.1"/>
    </source>
</evidence>
<dbReference type="SUPFAM" id="SSF55120">
    <property type="entry name" value="Pseudouridine synthase"/>
    <property type="match status" value="1"/>
</dbReference>
<comment type="function">
    <text evidence="6">Pseudouridylate synthase responsible for the pseudouridine-2819 formation in mitochondrial 21S rRNA. May modulate the efficiency or the fidelity of the mitochondrial translation machinery.</text>
</comment>
<organism evidence="13 14">
    <name type="scientific">Candida glabrata</name>
    <name type="common">Yeast</name>
    <name type="synonym">Torulopsis glabrata</name>
    <dbReference type="NCBI Taxonomy" id="5478"/>
    <lineage>
        <taxon>Eukaryota</taxon>
        <taxon>Fungi</taxon>
        <taxon>Dikarya</taxon>
        <taxon>Ascomycota</taxon>
        <taxon>Saccharomycotina</taxon>
        <taxon>Saccharomycetes</taxon>
        <taxon>Saccharomycetales</taxon>
        <taxon>Saccharomycetaceae</taxon>
        <taxon>Nakaseomyces</taxon>
    </lineage>
</organism>
<evidence type="ECO:0000256" key="8">
    <source>
        <dbReference type="ARBA" id="ARBA00040626"/>
    </source>
</evidence>
<dbReference type="InterPro" id="IPR006145">
    <property type="entry name" value="PsdUridine_synth_RsuA/RluA"/>
</dbReference>
<dbReference type="Proteomes" id="UP000054886">
    <property type="component" value="Unassembled WGS sequence"/>
</dbReference>
<dbReference type="PANTHER" id="PTHR21600">
    <property type="entry name" value="MITOCHONDRIAL RNA PSEUDOURIDINE SYNTHASE"/>
    <property type="match status" value="1"/>
</dbReference>
<dbReference type="GO" id="GO:0004730">
    <property type="term" value="F:pseudouridylate synthase activity"/>
    <property type="evidence" value="ECO:0007669"/>
    <property type="project" value="EnsemblFungi"/>
</dbReference>
<dbReference type="Pfam" id="PF00849">
    <property type="entry name" value="PseudoU_synth_2"/>
    <property type="match status" value="1"/>
</dbReference>
<protein>
    <recommendedName>
        <fullName evidence="8">21S rRNA pseudouridine(2819) synthase</fullName>
        <ecNumber evidence="7">5.4.99.43</ecNumber>
    </recommendedName>
    <alternativeName>
        <fullName evidence="10">Pseudouridine synthase 5</fullName>
    </alternativeName>
    <alternativeName>
        <fullName evidence="9">Pseudouridylate synthase PUS5</fullName>
    </alternativeName>
    <alternativeName>
        <fullName evidence="11">Uracil hydrolyase PUS5</fullName>
    </alternativeName>
</protein>
<dbReference type="GO" id="GO:0005739">
    <property type="term" value="C:mitochondrion"/>
    <property type="evidence" value="ECO:0007669"/>
    <property type="project" value="UniProtKB-SubCell"/>
</dbReference>
<dbReference type="EC" id="5.4.99.43" evidence="7"/>
<evidence type="ECO:0000256" key="6">
    <source>
        <dbReference type="ARBA" id="ARBA00037513"/>
    </source>
</evidence>
<evidence type="ECO:0000256" key="7">
    <source>
        <dbReference type="ARBA" id="ARBA00038947"/>
    </source>
</evidence>
<dbReference type="AlphaFoldDB" id="A0A0W0C7W5"/>
<dbReference type="InterPro" id="IPR050188">
    <property type="entry name" value="RluA_PseudoU_synthase"/>
</dbReference>
<reference evidence="13 14" key="1">
    <citation type="submission" date="2015-10" db="EMBL/GenBank/DDBJ databases">
        <title>Draft genomes sequences of Candida glabrata isolates 1A, 1B, 2A, 2B, 3A and 3B.</title>
        <authorList>
            <person name="Haavelsrud O.E."/>
            <person name="Gaustad P."/>
        </authorList>
    </citation>
    <scope>NUCLEOTIDE SEQUENCE [LARGE SCALE GENOMIC DNA]</scope>
    <source>
        <strain evidence="13">910700640</strain>
    </source>
</reference>
<keyword evidence="4" id="KW-0413">Isomerase</keyword>
<accession>A0A0W0C7W5</accession>
<dbReference type="VEuPathDB" id="FungiDB:B1J91_H02717g"/>
<gene>
    <name evidence="13" type="ORF">AO440_002011</name>
</gene>
<evidence type="ECO:0000256" key="4">
    <source>
        <dbReference type="ARBA" id="ARBA00023235"/>
    </source>
</evidence>
<dbReference type="GO" id="GO:0160143">
    <property type="term" value="F:21S rRNA pseudouridine(2819) synthase activity"/>
    <property type="evidence" value="ECO:0007669"/>
    <property type="project" value="UniProtKB-EC"/>
</dbReference>
<name>A0A0W0C7W5_CANGB</name>
<evidence type="ECO:0000256" key="5">
    <source>
        <dbReference type="ARBA" id="ARBA00036927"/>
    </source>
</evidence>
<dbReference type="Gene3D" id="3.30.2350.10">
    <property type="entry name" value="Pseudouridine synthase"/>
    <property type="match status" value="1"/>
</dbReference>
<comment type="catalytic activity">
    <reaction evidence="5">
        <text>uridine(2819) in 21S rRNA = pseudouridine(2819) in 21S rRNA</text>
        <dbReference type="Rhea" id="RHEA:42556"/>
        <dbReference type="Rhea" id="RHEA-COMP:10113"/>
        <dbReference type="Rhea" id="RHEA-COMP:10114"/>
        <dbReference type="ChEBI" id="CHEBI:65314"/>
        <dbReference type="ChEBI" id="CHEBI:65315"/>
        <dbReference type="EC" id="5.4.99.43"/>
    </reaction>
</comment>
<dbReference type="VEuPathDB" id="FungiDB:CAGL0H02717g"/>
<evidence type="ECO:0000259" key="12">
    <source>
        <dbReference type="Pfam" id="PF00849"/>
    </source>
</evidence>
<dbReference type="EMBL" id="LLZZ01000120">
    <property type="protein sequence ID" value="KTB03345.1"/>
    <property type="molecule type" value="Genomic_DNA"/>
</dbReference>
<evidence type="ECO:0000256" key="1">
    <source>
        <dbReference type="ARBA" id="ARBA00004173"/>
    </source>
</evidence>
<sequence length="223" mass="24764">MSARLKVVYDGMHYMIVYKSAGVLSQPGLASDSRPVLMSELRGLLSETLDLYSVQRLDACVTGGTVVAKNKRAAMMFSRYLKQGGGSGYGLTRRYLARINAQPVCDEGTIESPGMVTYYRRVRDDCVVVELKTGKKHQIRKHLALNLNCPIVNDTYYGGSVVKGVNGQIALHSAFVRTRIGKNMQDHLVGIEPPEQTLWKAILTENGKLPDDIVRTLTRDKLF</sequence>
<evidence type="ECO:0000256" key="3">
    <source>
        <dbReference type="ARBA" id="ARBA00023128"/>
    </source>
</evidence>
<evidence type="ECO:0000256" key="10">
    <source>
        <dbReference type="ARBA" id="ARBA00041978"/>
    </source>
</evidence>
<keyword evidence="3" id="KW-0496">Mitochondrion</keyword>
<dbReference type="InterPro" id="IPR020103">
    <property type="entry name" value="PsdUridine_synth_cat_dom_sf"/>
</dbReference>
<evidence type="ECO:0000313" key="14">
    <source>
        <dbReference type="Proteomes" id="UP000054886"/>
    </source>
</evidence>
<evidence type="ECO:0000256" key="9">
    <source>
        <dbReference type="ARBA" id="ARBA00041561"/>
    </source>
</evidence>
<dbReference type="GO" id="GO:0003723">
    <property type="term" value="F:RNA binding"/>
    <property type="evidence" value="ECO:0007669"/>
    <property type="project" value="InterPro"/>
</dbReference>
<comment type="similarity">
    <text evidence="2">Belongs to the pseudouridine synthase RluA family.</text>
</comment>
<proteinExistence type="inferred from homology"/>
<evidence type="ECO:0000256" key="2">
    <source>
        <dbReference type="ARBA" id="ARBA00010876"/>
    </source>
</evidence>
<dbReference type="VEuPathDB" id="FungiDB:GWK60_H02519"/>
<evidence type="ECO:0000256" key="11">
    <source>
        <dbReference type="ARBA" id="ARBA00042700"/>
    </source>
</evidence>
<dbReference type="GO" id="GO:0000455">
    <property type="term" value="P:enzyme-directed rRNA pseudouridine synthesis"/>
    <property type="evidence" value="ECO:0007669"/>
    <property type="project" value="EnsemblFungi"/>
</dbReference>
<feature type="domain" description="Pseudouridine synthase RsuA/RluA-like" evidence="12">
    <location>
        <begin position="13"/>
        <end position="144"/>
    </location>
</feature>
<dbReference type="CDD" id="cd02869">
    <property type="entry name" value="PseudoU_synth_RluA_like"/>
    <property type="match status" value="1"/>
</dbReference>